<keyword evidence="4" id="KW-0964">Secreted</keyword>
<name>A0A8M9PRQ6_DANRE</name>
<dbReference type="KEGG" id="dre:793347"/>
<dbReference type="PANTHER" id="PTHR10558:SF2">
    <property type="entry name" value="SOMATOSTATIN"/>
    <property type="match status" value="1"/>
</dbReference>
<dbReference type="AGR" id="ZFIN:ZDB-GENE-100910-6"/>
<dbReference type="InterPro" id="IPR004250">
    <property type="entry name" value="Somatostatin"/>
</dbReference>
<dbReference type="GeneID" id="793347"/>
<gene>
    <name evidence="10 11 12" type="primary">sst5</name>
</gene>
<dbReference type="Proteomes" id="UP000000437">
    <property type="component" value="Chromosome 7"/>
</dbReference>
<evidence type="ECO:0000313" key="12">
    <source>
        <dbReference type="ZFIN" id="ZDB-GENE-100910-6"/>
    </source>
</evidence>
<sequence length="122" mass="14112">MPTSLQTPVFCRAERMFSRLQVVVVTLWVSLLLCRVSSAPRGDLLFQLLRSQVDPKENELQDLSRLLLLKQLSESVTPEEKDALDSIDELDVRNEVVRQIPVSQRERKAGCRNFYWKTFTSC</sequence>
<dbReference type="OrthoDB" id="9948948at2759"/>
<reference evidence="9" key="1">
    <citation type="journal article" date="2013" name="Nature">
        <title>The zebrafish reference genome sequence and its relationship to the human genome.</title>
        <authorList>
            <consortium name="Genome Reference Consortium Zebrafish"/>
            <person name="Howe K."/>
            <person name="Clark M.D."/>
            <person name="Torroja C.F."/>
            <person name="Torrance J."/>
            <person name="Berthelot C."/>
            <person name="Muffato M."/>
            <person name="Collins J.E."/>
            <person name="Humphray S."/>
            <person name="McLaren K."/>
            <person name="Matthews L."/>
            <person name="McLaren S."/>
            <person name="Sealy I."/>
            <person name="Caccamo M."/>
            <person name="Churcher C."/>
            <person name="Scott C."/>
            <person name="Barrett J.C."/>
            <person name="Koch R."/>
            <person name="Rauch G.J."/>
            <person name="White S."/>
            <person name="Chow W."/>
            <person name="Kilian B."/>
            <person name="Quintais L.T."/>
            <person name="Guerra-Assuncao J.A."/>
            <person name="Zhou Y."/>
            <person name="Gu Y."/>
            <person name="Yen J."/>
            <person name="Vogel J.H."/>
            <person name="Eyre T."/>
            <person name="Redmond S."/>
            <person name="Banerjee R."/>
            <person name="Chi J."/>
            <person name="Fu B."/>
            <person name="Langley E."/>
            <person name="Maguire S.F."/>
            <person name="Laird G.K."/>
            <person name="Lloyd D."/>
            <person name="Kenyon E."/>
            <person name="Donaldson S."/>
            <person name="Sehra H."/>
            <person name="Almeida-King J."/>
            <person name="Loveland J."/>
            <person name="Trevanion S."/>
            <person name="Jones M."/>
            <person name="Quail M."/>
            <person name="Willey D."/>
            <person name="Hunt A."/>
            <person name="Burton J."/>
            <person name="Sims S."/>
            <person name="McLay K."/>
            <person name="Plumb B."/>
            <person name="Davis J."/>
            <person name="Clee C."/>
            <person name="Oliver K."/>
            <person name="Clark R."/>
            <person name="Riddle C."/>
            <person name="Elliot D."/>
            <person name="Eliott D."/>
            <person name="Threadgold G."/>
            <person name="Harden G."/>
            <person name="Ware D."/>
            <person name="Begum S."/>
            <person name="Mortimore B."/>
            <person name="Mortimer B."/>
            <person name="Kerry G."/>
            <person name="Heath P."/>
            <person name="Phillimore B."/>
            <person name="Tracey A."/>
            <person name="Corby N."/>
            <person name="Dunn M."/>
            <person name="Johnson C."/>
            <person name="Wood J."/>
            <person name="Clark S."/>
            <person name="Pelan S."/>
            <person name="Griffiths G."/>
            <person name="Smith M."/>
            <person name="Glithero R."/>
            <person name="Howden P."/>
            <person name="Barker N."/>
            <person name="Lloyd C."/>
            <person name="Stevens C."/>
            <person name="Harley J."/>
            <person name="Holt K."/>
            <person name="Panagiotidis G."/>
            <person name="Lovell J."/>
            <person name="Beasley H."/>
            <person name="Henderson C."/>
            <person name="Gordon D."/>
            <person name="Auger K."/>
            <person name="Wright D."/>
            <person name="Collins J."/>
            <person name="Raisen C."/>
            <person name="Dyer L."/>
            <person name="Leung K."/>
            <person name="Robertson L."/>
            <person name="Ambridge K."/>
            <person name="Leongamornlert D."/>
            <person name="McGuire S."/>
            <person name="Gilderthorp R."/>
            <person name="Griffiths C."/>
            <person name="Manthravadi D."/>
            <person name="Nichol S."/>
            <person name="Barker G."/>
            <person name="Whitehead S."/>
            <person name="Kay M."/>
            <person name="Brown J."/>
            <person name="Murnane C."/>
            <person name="Gray E."/>
            <person name="Humphries M."/>
            <person name="Sycamore N."/>
            <person name="Barker D."/>
            <person name="Saunders D."/>
            <person name="Wallis J."/>
            <person name="Babbage A."/>
            <person name="Hammond S."/>
            <person name="Mashreghi-Mohammadi M."/>
            <person name="Barr L."/>
            <person name="Martin S."/>
            <person name="Wray P."/>
            <person name="Ellington A."/>
            <person name="Matthews N."/>
            <person name="Ellwood M."/>
            <person name="Woodmansey R."/>
            <person name="Clark G."/>
            <person name="Cooper J."/>
            <person name="Cooper J."/>
            <person name="Tromans A."/>
            <person name="Grafham D."/>
            <person name="Skuce C."/>
            <person name="Pandian R."/>
            <person name="Andrews R."/>
            <person name="Harrison E."/>
            <person name="Kimberley A."/>
            <person name="Garnett J."/>
            <person name="Fosker N."/>
            <person name="Hall R."/>
            <person name="Garner P."/>
            <person name="Kelly D."/>
            <person name="Bird C."/>
            <person name="Palmer S."/>
            <person name="Gehring I."/>
            <person name="Berger A."/>
            <person name="Dooley C.M."/>
            <person name="Ersan-Urun Z."/>
            <person name="Eser C."/>
            <person name="Geiger H."/>
            <person name="Geisler M."/>
            <person name="Karotki L."/>
            <person name="Kirn A."/>
            <person name="Konantz J."/>
            <person name="Konantz M."/>
            <person name="Oberlander M."/>
            <person name="Rudolph-Geiger S."/>
            <person name="Teucke M."/>
            <person name="Lanz C."/>
            <person name="Raddatz G."/>
            <person name="Osoegawa K."/>
            <person name="Zhu B."/>
            <person name="Rapp A."/>
            <person name="Widaa S."/>
            <person name="Langford C."/>
            <person name="Yang F."/>
            <person name="Schuster S.C."/>
            <person name="Carter N.P."/>
            <person name="Harrow J."/>
            <person name="Ning Z."/>
            <person name="Herrero J."/>
            <person name="Searle S.M."/>
            <person name="Enright A."/>
            <person name="Geisler R."/>
            <person name="Plasterk R.H."/>
            <person name="Lee C."/>
            <person name="Westerfield M."/>
            <person name="de Jong P.J."/>
            <person name="Zon L.I."/>
            <person name="Postlethwait J.H."/>
            <person name="Nusslein-Volhard C."/>
            <person name="Hubbard T.J."/>
            <person name="Roest Crollius H."/>
            <person name="Rogers J."/>
            <person name="Stemple D.L."/>
        </authorList>
    </citation>
    <scope>NUCLEOTIDE SEQUENCE [LARGE SCALE GENOMIC DNA]</scope>
</reference>
<dbReference type="ZFIN" id="ZDB-GENE-100910-6">
    <property type="gene designation" value="sst5"/>
</dbReference>
<dbReference type="RefSeq" id="XP_001333082.2">
    <property type="nucleotide sequence ID" value="XM_001333046.8"/>
</dbReference>
<evidence type="ECO:0000313" key="11">
    <source>
        <dbReference type="RefSeq" id="XP_021327559.1"/>
    </source>
</evidence>
<evidence type="ECO:0000256" key="4">
    <source>
        <dbReference type="ARBA" id="ARBA00022525"/>
    </source>
</evidence>
<protein>
    <submittedName>
        <fullName evidence="10 11">Somatostatin-1</fullName>
    </submittedName>
</protein>
<evidence type="ECO:0000259" key="8">
    <source>
        <dbReference type="Pfam" id="PF03002"/>
    </source>
</evidence>
<dbReference type="CTD" id="793347"/>
<dbReference type="GO" id="GO:0005179">
    <property type="term" value="F:hormone activity"/>
    <property type="evidence" value="ECO:0007669"/>
    <property type="project" value="UniProtKB-KW"/>
</dbReference>
<evidence type="ECO:0000256" key="1">
    <source>
        <dbReference type="ARBA" id="ARBA00003524"/>
    </source>
</evidence>
<keyword evidence="5" id="KW-0165">Cleavage on pair of basic residues</keyword>
<evidence type="ECO:0000256" key="7">
    <source>
        <dbReference type="ARBA" id="ARBA00023157"/>
    </source>
</evidence>
<evidence type="ECO:0000313" key="9">
    <source>
        <dbReference type="Proteomes" id="UP000000437"/>
    </source>
</evidence>
<keyword evidence="9" id="KW-1185">Reference proteome</keyword>
<evidence type="ECO:0000256" key="3">
    <source>
        <dbReference type="ARBA" id="ARBA00008327"/>
    </source>
</evidence>
<proteinExistence type="inferred from homology"/>
<keyword evidence="6" id="KW-0372">Hormone</keyword>
<dbReference type="Pfam" id="PF03002">
    <property type="entry name" value="Somatostatin"/>
    <property type="match status" value="1"/>
</dbReference>
<dbReference type="PANTHER" id="PTHR10558">
    <property type="entry name" value="SOMATOSTATIN"/>
    <property type="match status" value="1"/>
</dbReference>
<comment type="function">
    <text evidence="1">Somatostatin inhibits the release of somatotropin.</text>
</comment>
<feature type="domain" description="Somatostatin/Cortistatin C-terminal" evidence="8">
    <location>
        <begin position="105"/>
        <end position="122"/>
    </location>
</feature>
<dbReference type="InterPro" id="IPR018142">
    <property type="entry name" value="Somatostatin/Cortistatin_C"/>
</dbReference>
<dbReference type="AlphaFoldDB" id="A0A8M9PRQ6"/>
<reference evidence="10 11" key="2">
    <citation type="submission" date="2025-04" db="UniProtKB">
        <authorList>
            <consortium name="RefSeq"/>
        </authorList>
    </citation>
    <scope>IDENTIFICATION</scope>
    <source>
        <strain evidence="10 11">Tuebingen</strain>
    </source>
</reference>
<dbReference type="RefSeq" id="XP_021327559.1">
    <property type="nucleotide sequence ID" value="XM_021471884.2"/>
</dbReference>
<evidence type="ECO:0000256" key="6">
    <source>
        <dbReference type="ARBA" id="ARBA00022702"/>
    </source>
</evidence>
<comment type="subcellular location">
    <subcellularLocation>
        <location evidence="2">Secreted</location>
    </subcellularLocation>
</comment>
<organism evidence="9 11">
    <name type="scientific">Danio rerio</name>
    <name type="common">Zebrafish</name>
    <name type="synonym">Brachydanio rerio</name>
    <dbReference type="NCBI Taxonomy" id="7955"/>
    <lineage>
        <taxon>Eukaryota</taxon>
        <taxon>Metazoa</taxon>
        <taxon>Chordata</taxon>
        <taxon>Craniata</taxon>
        <taxon>Vertebrata</taxon>
        <taxon>Euteleostomi</taxon>
        <taxon>Actinopterygii</taxon>
        <taxon>Neopterygii</taxon>
        <taxon>Teleostei</taxon>
        <taxon>Ostariophysi</taxon>
        <taxon>Cypriniformes</taxon>
        <taxon>Danionidae</taxon>
        <taxon>Danioninae</taxon>
        <taxon>Danio</taxon>
    </lineage>
</organism>
<dbReference type="GO" id="GO:0005576">
    <property type="term" value="C:extracellular region"/>
    <property type="evidence" value="ECO:0007669"/>
    <property type="project" value="UniProtKB-SubCell"/>
</dbReference>
<evidence type="ECO:0000313" key="10">
    <source>
        <dbReference type="RefSeq" id="XP_001333082.2"/>
    </source>
</evidence>
<evidence type="ECO:0000256" key="5">
    <source>
        <dbReference type="ARBA" id="ARBA00022685"/>
    </source>
</evidence>
<keyword evidence="7" id="KW-1015">Disulfide bond</keyword>
<accession>A0A8M9PRQ6</accession>
<evidence type="ECO:0000256" key="2">
    <source>
        <dbReference type="ARBA" id="ARBA00004613"/>
    </source>
</evidence>
<comment type="similarity">
    <text evidence="3">Belongs to the somatostatin family.</text>
</comment>